<feature type="compositionally biased region" description="Acidic residues" evidence="1">
    <location>
        <begin position="351"/>
        <end position="360"/>
    </location>
</feature>
<dbReference type="Pfam" id="PF10446">
    <property type="entry name" value="DUF2457"/>
    <property type="match status" value="1"/>
</dbReference>
<feature type="region of interest" description="Disordered" evidence="1">
    <location>
        <begin position="446"/>
        <end position="645"/>
    </location>
</feature>
<feature type="compositionally biased region" description="Polar residues" evidence="1">
    <location>
        <begin position="614"/>
        <end position="623"/>
    </location>
</feature>
<proteinExistence type="predicted"/>
<accession>A0AA43TUL6</accession>
<feature type="compositionally biased region" description="Basic and acidic residues" evidence="1">
    <location>
        <begin position="687"/>
        <end position="696"/>
    </location>
</feature>
<keyword evidence="3" id="KW-1185">Reference proteome</keyword>
<protein>
    <submittedName>
        <fullName evidence="2">Uncharacterized protein</fullName>
    </submittedName>
</protein>
<feature type="compositionally biased region" description="Acidic residues" evidence="1">
    <location>
        <begin position="529"/>
        <end position="544"/>
    </location>
</feature>
<dbReference type="Proteomes" id="UP001161017">
    <property type="component" value="Unassembled WGS sequence"/>
</dbReference>
<feature type="region of interest" description="Disordered" evidence="1">
    <location>
        <begin position="172"/>
        <end position="271"/>
    </location>
</feature>
<sequence length="767" mass="84649">MPTMQSPQLRRPAPTSFHLLDEDETTGELDEPPEHGIGFSKKKGSRDESFVGETGSVASPNLRKQSLLTQALLSSPELNAMSDADTPNLVSDGGMTSPARTTTPSPPLPLANYAQLPPLEPKAVASPSAAQETEAEPCPQALGSDTAEETKIEQTLGRRRCISFACGNKAKNVTSQAQLPKFPRSSEQKDSTVAPPSKRPCMLRFACPIKPSRARPTSTAAHSDSTPNDKLNEDRQDRQEHANDVQPSLPMIPGPQCPRSSSPSPKHTKAAIEVSLGENGKQSIHASSWSRDSTSFNRVDFQKSQATSFHEFATTFYPEDEWTNEQTAYRHKMTIDDTLQKEYAIRRLAEEAEEEAEEEELIMRHDNEDIPEDESDDCNTDGLTNDGNETDDEEGFGASEDDSDAGSEYHFWTPSLTTAATSVDHVEHARPTGGIKLASESFVDADAVSGTAHDSKPPHEHGEKRASSFKESPLQPKGSNTKLEPFIIGTLDEDRPIQEALLSSREQRRLSKQKLIPQDIDPSFPTSDPEAEDEGNASDTEGSDDGAAPRRNQHLTRSESDVSAEEKARLPRASMERRKRHSISPPKRLYSPPPRRLFGHSSHRLRCVPPAQKKINSPPSSRRVSPHATSPAGDAGLKGVPCLGQRPNLTHTASLPRFPNPFWEQNGKGEACLVAMPSEEASPMTRHKSDDSHSRGPIDIVQGLENKRQRRREKFWRIHCQKAHAGKDRERKCQPGKGAERMREVGKEMQDRFKGYGHNRPHLVLSI</sequence>
<feature type="compositionally biased region" description="Acidic residues" evidence="1">
    <location>
        <begin position="388"/>
        <end position="405"/>
    </location>
</feature>
<evidence type="ECO:0000313" key="3">
    <source>
        <dbReference type="Proteomes" id="UP001161017"/>
    </source>
</evidence>
<feature type="region of interest" description="Disordered" evidence="1">
    <location>
        <begin position="77"/>
        <end position="151"/>
    </location>
</feature>
<gene>
    <name evidence="2" type="ORF">OHK93_007704</name>
</gene>
<organism evidence="2 3">
    <name type="scientific">Ramalina farinacea</name>
    <dbReference type="NCBI Taxonomy" id="258253"/>
    <lineage>
        <taxon>Eukaryota</taxon>
        <taxon>Fungi</taxon>
        <taxon>Dikarya</taxon>
        <taxon>Ascomycota</taxon>
        <taxon>Pezizomycotina</taxon>
        <taxon>Lecanoromycetes</taxon>
        <taxon>OSLEUM clade</taxon>
        <taxon>Lecanoromycetidae</taxon>
        <taxon>Lecanorales</taxon>
        <taxon>Lecanorineae</taxon>
        <taxon>Ramalinaceae</taxon>
        <taxon>Ramalina</taxon>
    </lineage>
</organism>
<dbReference type="AlphaFoldDB" id="A0AA43TUL6"/>
<name>A0AA43TUL6_9LECA</name>
<feature type="compositionally biased region" description="Basic residues" evidence="1">
    <location>
        <begin position="597"/>
        <end position="606"/>
    </location>
</feature>
<comment type="caution">
    <text evidence="2">The sequence shown here is derived from an EMBL/GenBank/DDBJ whole genome shotgun (WGS) entry which is preliminary data.</text>
</comment>
<feature type="compositionally biased region" description="Basic and acidic residues" evidence="1">
    <location>
        <begin position="230"/>
        <end position="243"/>
    </location>
</feature>
<dbReference type="EMBL" id="JAPUFD010000007">
    <property type="protein sequence ID" value="MDI1488429.1"/>
    <property type="molecule type" value="Genomic_DNA"/>
</dbReference>
<feature type="compositionally biased region" description="Basic and acidic residues" evidence="1">
    <location>
        <begin position="556"/>
        <end position="569"/>
    </location>
</feature>
<evidence type="ECO:0000313" key="2">
    <source>
        <dbReference type="EMBL" id="MDI1488429.1"/>
    </source>
</evidence>
<feature type="region of interest" description="Disordered" evidence="1">
    <location>
        <begin position="350"/>
        <end position="411"/>
    </location>
</feature>
<evidence type="ECO:0000256" key="1">
    <source>
        <dbReference type="SAM" id="MobiDB-lite"/>
    </source>
</evidence>
<dbReference type="InterPro" id="IPR018853">
    <property type="entry name" value="DUF2457"/>
</dbReference>
<reference evidence="2" key="1">
    <citation type="journal article" date="2023" name="Genome Biol. Evol.">
        <title>First Whole Genome Sequence and Flow Cytometry Genome Size Data for the Lichen-Forming Fungus Ramalina farinacea (Ascomycota).</title>
        <authorList>
            <person name="Llewellyn T."/>
            <person name="Mian S."/>
            <person name="Hill R."/>
            <person name="Leitch I.J."/>
            <person name="Gaya E."/>
        </authorList>
    </citation>
    <scope>NUCLEOTIDE SEQUENCE</scope>
    <source>
        <strain evidence="2">LIQ254RAFAR</strain>
    </source>
</reference>
<feature type="compositionally biased region" description="Acidic residues" evidence="1">
    <location>
        <begin position="369"/>
        <end position="379"/>
    </location>
</feature>
<feature type="compositionally biased region" description="Polar residues" evidence="1">
    <location>
        <begin position="215"/>
        <end position="229"/>
    </location>
</feature>
<feature type="region of interest" description="Disordered" evidence="1">
    <location>
        <begin position="1"/>
        <end position="62"/>
    </location>
</feature>
<feature type="compositionally biased region" description="Acidic residues" evidence="1">
    <location>
        <begin position="21"/>
        <end position="31"/>
    </location>
</feature>
<feature type="compositionally biased region" description="Basic and acidic residues" evidence="1">
    <location>
        <begin position="453"/>
        <end position="468"/>
    </location>
</feature>
<feature type="region of interest" description="Disordered" evidence="1">
    <location>
        <begin position="679"/>
        <end position="708"/>
    </location>
</feature>